<feature type="transmembrane region" description="Helical" evidence="1">
    <location>
        <begin position="2014"/>
        <end position="2036"/>
    </location>
</feature>
<feature type="transmembrane region" description="Helical" evidence="1">
    <location>
        <begin position="2212"/>
        <end position="2235"/>
    </location>
</feature>
<feature type="transmembrane region" description="Helical" evidence="1">
    <location>
        <begin position="448"/>
        <end position="471"/>
    </location>
</feature>
<keyword evidence="3" id="KW-1185">Reference proteome</keyword>
<name>A0A835GQ38_SPOEX</name>
<feature type="transmembrane region" description="Helical" evidence="1">
    <location>
        <begin position="2444"/>
        <end position="2465"/>
    </location>
</feature>
<feature type="transmembrane region" description="Helical" evidence="1">
    <location>
        <begin position="129"/>
        <end position="148"/>
    </location>
</feature>
<feature type="transmembrane region" description="Helical" evidence="1">
    <location>
        <begin position="2848"/>
        <end position="2869"/>
    </location>
</feature>
<feature type="transmembrane region" description="Helical" evidence="1">
    <location>
        <begin position="967"/>
        <end position="984"/>
    </location>
</feature>
<feature type="transmembrane region" description="Helical" evidence="1">
    <location>
        <begin position="1479"/>
        <end position="1495"/>
    </location>
</feature>
<feature type="transmembrane region" description="Helical" evidence="1">
    <location>
        <begin position="1533"/>
        <end position="1557"/>
    </location>
</feature>
<feature type="transmembrane region" description="Helical" evidence="1">
    <location>
        <begin position="300"/>
        <end position="322"/>
    </location>
</feature>
<feature type="transmembrane region" description="Helical" evidence="1">
    <location>
        <begin position="1670"/>
        <end position="1687"/>
    </location>
</feature>
<feature type="transmembrane region" description="Helical" evidence="1">
    <location>
        <begin position="2346"/>
        <end position="2366"/>
    </location>
</feature>
<feature type="transmembrane region" description="Helical" evidence="1">
    <location>
        <begin position="1886"/>
        <end position="1909"/>
    </location>
</feature>
<feature type="transmembrane region" description="Helical" evidence="1">
    <location>
        <begin position="2148"/>
        <end position="2168"/>
    </location>
</feature>
<feature type="transmembrane region" description="Helical" evidence="1">
    <location>
        <begin position="506"/>
        <end position="526"/>
    </location>
</feature>
<feature type="transmembrane region" description="Helical" evidence="1">
    <location>
        <begin position="1167"/>
        <end position="1186"/>
    </location>
</feature>
<feature type="transmembrane region" description="Helical" evidence="1">
    <location>
        <begin position="1255"/>
        <end position="1278"/>
    </location>
</feature>
<feature type="transmembrane region" description="Helical" evidence="1">
    <location>
        <begin position="712"/>
        <end position="734"/>
    </location>
</feature>
<comment type="caution">
    <text evidence="2">The sequence shown here is derived from an EMBL/GenBank/DDBJ whole genome shotgun (WGS) entry which is preliminary data.</text>
</comment>
<keyword evidence="1" id="KW-0812">Transmembrane</keyword>
<feature type="transmembrane region" description="Helical" evidence="1">
    <location>
        <begin position="616"/>
        <end position="636"/>
    </location>
</feature>
<evidence type="ECO:0000313" key="2">
    <source>
        <dbReference type="EMBL" id="KAF9421990.1"/>
    </source>
</evidence>
<feature type="transmembrane region" description="Helical" evidence="1">
    <location>
        <begin position="395"/>
        <end position="415"/>
    </location>
</feature>
<keyword evidence="1" id="KW-0472">Membrane</keyword>
<feature type="transmembrane region" description="Helical" evidence="1">
    <location>
        <begin position="266"/>
        <end position="288"/>
    </location>
</feature>
<feature type="transmembrane region" description="Helical" evidence="1">
    <location>
        <begin position="1862"/>
        <end position="1879"/>
    </location>
</feature>
<feature type="transmembrane region" description="Helical" evidence="1">
    <location>
        <begin position="1501"/>
        <end position="1521"/>
    </location>
</feature>
<feature type="transmembrane region" description="Helical" evidence="1">
    <location>
        <begin position="1198"/>
        <end position="1216"/>
    </location>
</feature>
<feature type="transmembrane region" description="Helical" evidence="1">
    <location>
        <begin position="581"/>
        <end position="604"/>
    </location>
</feature>
<feature type="transmembrane region" description="Helical" evidence="1">
    <location>
        <begin position="2188"/>
        <end position="2205"/>
    </location>
</feature>
<dbReference type="EMBL" id="JACKWZ010000020">
    <property type="protein sequence ID" value="KAF9421990.1"/>
    <property type="molecule type" value="Genomic_DNA"/>
</dbReference>
<feature type="transmembrane region" description="Helical" evidence="1">
    <location>
        <begin position="871"/>
        <end position="889"/>
    </location>
</feature>
<feature type="transmembrane region" description="Helical" evidence="1">
    <location>
        <begin position="1316"/>
        <end position="1339"/>
    </location>
</feature>
<feature type="transmembrane region" description="Helical" evidence="1">
    <location>
        <begin position="1141"/>
        <end position="1160"/>
    </location>
</feature>
<feature type="transmembrane region" description="Helical" evidence="1">
    <location>
        <begin position="2056"/>
        <end position="2082"/>
    </location>
</feature>
<feature type="transmembrane region" description="Helical" evidence="1">
    <location>
        <begin position="106"/>
        <end position="123"/>
    </location>
</feature>
<feature type="transmembrane region" description="Helical" evidence="1">
    <location>
        <begin position="217"/>
        <end position="237"/>
    </location>
</feature>
<feature type="transmembrane region" description="Helical" evidence="1">
    <location>
        <begin position="2905"/>
        <end position="2925"/>
    </location>
</feature>
<feature type="transmembrane region" description="Helical" evidence="1">
    <location>
        <begin position="677"/>
        <end position="700"/>
    </location>
</feature>
<feature type="transmembrane region" description="Helical" evidence="1">
    <location>
        <begin position="2094"/>
        <end position="2110"/>
    </location>
</feature>
<dbReference type="Proteomes" id="UP000648187">
    <property type="component" value="Unassembled WGS sequence"/>
</dbReference>
<feature type="transmembrane region" description="Helical" evidence="1">
    <location>
        <begin position="2386"/>
        <end position="2403"/>
    </location>
</feature>
<evidence type="ECO:0000256" key="1">
    <source>
        <dbReference type="SAM" id="Phobius"/>
    </source>
</evidence>
<feature type="transmembrane region" description="Helical" evidence="1">
    <location>
        <begin position="2410"/>
        <end position="2432"/>
    </location>
</feature>
<feature type="transmembrane region" description="Helical" evidence="1">
    <location>
        <begin position="2680"/>
        <end position="2701"/>
    </location>
</feature>
<feature type="transmembrane region" description="Helical" evidence="1">
    <location>
        <begin position="991"/>
        <end position="1014"/>
    </location>
</feature>
<feature type="transmembrane region" description="Helical" evidence="1">
    <location>
        <begin position="895"/>
        <end position="918"/>
    </location>
</feature>
<keyword evidence="1" id="KW-1133">Transmembrane helix</keyword>
<feature type="transmembrane region" description="Helical" evidence="1">
    <location>
        <begin position="817"/>
        <end position="837"/>
    </location>
</feature>
<feature type="transmembrane region" description="Helical" evidence="1">
    <location>
        <begin position="342"/>
        <end position="358"/>
    </location>
</feature>
<feature type="transmembrane region" description="Helical" evidence="1">
    <location>
        <begin position="2314"/>
        <end position="2337"/>
    </location>
</feature>
<feature type="transmembrane region" description="Helical" evidence="1">
    <location>
        <begin position="1351"/>
        <end position="1373"/>
    </location>
</feature>
<proteinExistence type="predicted"/>
<feature type="transmembrane region" description="Helical" evidence="1">
    <location>
        <begin position="1034"/>
        <end position="1054"/>
    </location>
</feature>
<feature type="transmembrane region" description="Helical" evidence="1">
    <location>
        <begin position="1694"/>
        <end position="1714"/>
    </location>
</feature>
<gene>
    <name evidence="2" type="ORF">HW555_002210</name>
</gene>
<feature type="transmembrane region" description="Helical" evidence="1">
    <location>
        <begin position="759"/>
        <end position="782"/>
    </location>
</feature>
<feature type="transmembrane region" description="Helical" evidence="1">
    <location>
        <begin position="1790"/>
        <end position="1813"/>
    </location>
</feature>
<sequence length="3066" mass="365120">MKSFTYSYFIHCRYSESIRGLGVQFADADLGLFNVLNGYPPENNTRIHHPLIVRLRNTFILDVYSDIITSFYSVFSIVSEDLLLAFDYFNNIRRFIIFFIKFERSFICFFIEIAVSVVSSSGVTSGSVIQITPCSHCFLVPASLYLVIGKRHLRQKPPEATILVTSSTPVISSASHSLADYLLLGSLGFFNDAFGFFDLTYSSGFGADLCDLNSFGLFLDWFGFVKFVCSGLFDGGFHRQFEDFDWLSFFWFFSSLLLGYCDSRYWFFIVFLDGCNFSYFLFWSLLLFDDALSGFDLFDVASFSANLCYLNSLGLFLGRFGFNSFVRYGLFDIGFLGQFKDFDWLSFFWFFWNILLGYCDSRYWFLIVILDGCNFSYFLFWSLLFFDDALSGFDLFNVAGFSANMCYLYSLGLFLDWFGFVRQFNDFDWLSFFWFFWSLLLGDCDCRYWFFIVFLDCCYFGYFLFWSLLLFDDALSGFDLFNVASFSANLCNLHSLGLFLDWFGHVGYNGLCVICLFCGDLCSFYLRTYLLFDYAFCDFLVHGLTIRRSGFFDSRFLRKFDDFDGLCFFWSLFLGNCDSRYWFLIVFLDGCYFSYFLFGSFLLFDDALSGFDLLNVASFSANLCYLHSLGLFLDWFGFVRRCGLFDSCFLRQFNNFDRLSFFWFLWSLLLSDCDCRYWFFIVFLDGCNFSYFLLWSPLLFDDALSGFDLLNVASFSANLCYLHSLGLFLDWFGFVRKFDDFDGLCFFWSLLLSDCDCRYWLFIVFLDCCNFGYFLFCSLLLFDDALSGFDLLNVASFSTNLCYLHSLGLFLDWFGFVGYNGLCVICLFCGDVCSFYLRTYLLFDYAFCDFLVHGLTIRRCGLFDSCFLRQFNNFDGLSFFWFFWSLLLGDCDCRYWFFIVFLDCCNFGYFLFWSLLLFDDALSGFDLFNIASFSTNLCYLHSLGLFLDWFGHVGRCGLFDSCFLRQFNNFDWLSFFWFFWSLLLSDCDCRYWFFIVFLDCCNFGYFLFWSLLLFDDALSGFDLFNIASFSTNLCYLHSLGLFLDWFGFVGRCGLFDSCFLRKFDDFDWLSFFWFFWSLLLSDCDCRYWFFIVFLDCCNFGYFLFWSLLLFDDALSGFDLFYIASFSTNLCYLHSLGLFLDWFGFVGYNGLCVICLFCGDLRSFKFRTYLLFDYAFCDFCVFGLTVRRCGLFNSGFLRQFNDFDGLSFFWFFWSLLLGNCDSRYWFFIVFLHGCNFSYFLFWSLLLFDDALSGFDLFYIARFSTNLCYLHSLGLFLDWFGFVRRCGLFNSGFLRQFDNFDGLCFFWSLLLGNCDSRYWFFIVFLDGCYFSYFLLWSPLLFDDALSGFDLFNVASFSANLCYLHSLGLFLDWFGFVRCSGLFNSGFLRQFNNFDWLSFFWFLWSLLLSDCDCRVAGGLFNSGFLRQFNDFDWLSFFWFFWSLLLGNCDSRYWFFIVFLDWLLTVRGSGLFNSGFLRQFNDFDGLSFFCFFWSLLLGYCDSRYWFFIVFLDCCNFGYFLFWPLLLFDDALSGFDLFYVAGFSAYLCYLHSLGLFLDWFGFVRGSGLFNSGFLRQFDDFDGLRFFCFFWSLLLGNCDSHYWFFIVFLDGCNFSYFLLWSLLLFDDALSGFDLFNVTGFSANLCYLHSLGLFLDWFSQIEFVRCSLFDSGFLRQFYDLDGLSFFCFFWCLLLGNCDSRYWFFIVFLDGCYFSYFLLWSLLLFDYALSGFDLFNVTGFSVNLCHLHSLGLFLDWFSHIRGSGLFNSGFLRQFNDFDGLSFFCFFWSLLLGDCDSRYWFFIVFLDCCNFGYFLLWSLLLFDDALSGFDLFNVTGFSANLCHLHSLGLFLDWFGFVRGSGLFNSGFLRQFNDFDGLSFFCFFWSLLLGNCDSRYWFFIVFLDGCNFSYFLLWSLLLFDDALSGFDLFNVTGFSANLCHLHSLGLFLDWFGFVRRSGLFNCSFLRQFDDFDGLSFFWSLLLGNCDSRYWFFIVFLDCCNFGYFLLWSLLLFDDALSGFDLFNVTGFSANLCHLHSLGLFLDWFGFVRGSGLFNSGFLRQFNDFDGLGFFCLFWSLLLVIFLCLGLPSGAVVSSTVRFLRQFNDFDWLSFFWFFWSLLLGNCDSRYWFFIVFLDGCNFSYFLFWSLLLFDDALSGFDLFNVTGFSANLCHLHSLGLFLDWFGFVRSSGLFDSRFLRQFNDFDGLSFFWLFWSLLLGNRDSSYWFFIVFLDGCYFSYFLLWSLLLFDDPLSGFDLLNVAGFSVNLCHLHSLGLFLDWLSFVRFMLTVRGSGLFNCGFLRQFDDFDGLSFFCFFWCLLLGNCDSRYWFFIVFLDGCYFSYFLFCSLLLFDDALSSFDLLYVTGFSANLCYLHSLGLFLDWFGFVRSSGLFDSCFLRQFNNFDWLSFFWFFWSLVFGNCDSRYWFFIVFLDGCNFSYFLFCSLLLFDDALSGFDLLYVTGFSANLCHLHSLGLFLDWFGFVRSSGLFDSCFLRQFNDFDGLSFFCLFWSLVLVSSTSDDLAEDCVSSEKCSVPFTRCFVFLNLSALSYTCNLALVIAIPISLTALHILCNCRNLLSTESAAIVDVTPSGLKASNTISPVSSWCFLFWNRCFLFWNRFENHLFLRFLFFRSPSTCRPLRFFWLGFFNHLLLFNRFEVNLFWFFFFGCFLFWNRFENHLFHRFLFFRSPSTCRPLRFFWLGFFNHLLLFNRCFLFWNRFENHLFLRFLFFRSPSTCRPLRFFWLGFFNHLLLFDRLELNLFWFSFFRFFLFWNRFENHLFLWFLFFRSPSTCRPLRFFWLGFFNHLLLFDRLELNLFWFSFFRFFLFWNRFENHLFLWFLFFRSPSTCRPLRFFWLGFFNHLLLFNRFELNLFWFFFFGCFLFWNRFENHLFLRFLFFRSPSTCRPLRFFWLGFFNHLLLFNRLELNLFWFFFFGCFLFWNRFENHLFLRFLFFRSPSTCRPLRFFWLGFFNHLLLFNRFELNLFWFFFFGCFLFWNRFENHLLLRFLFFRSPSTCRPLRFFWLGFFNHLLLFNSWPEFNAFFGPSDPSGLSASLIEGTPALAFFENRGLPDKSSLSVAVA</sequence>
<feature type="transmembrane region" description="Helical" evidence="1">
    <location>
        <begin position="2809"/>
        <end position="2827"/>
    </location>
</feature>
<feature type="transmembrane region" description="Helical" evidence="1">
    <location>
        <begin position="1979"/>
        <end position="2002"/>
    </location>
</feature>
<reference evidence="2" key="1">
    <citation type="submission" date="2020-08" db="EMBL/GenBank/DDBJ databases">
        <title>Spodoptera exigua strain:BAW_Kor-Di-RS1 Genome sequencing and assembly.</title>
        <authorList>
            <person name="Kim J."/>
            <person name="Nam H.Y."/>
            <person name="Kwon M."/>
            <person name="Choi J.H."/>
            <person name="Cho S.R."/>
            <person name="Kim G.-H."/>
        </authorList>
    </citation>
    <scope>NUCLEOTIDE SEQUENCE</scope>
    <source>
        <strain evidence="2">BAW_Kor-Di-RS1</strain>
        <tissue evidence="2">Whole-body</tissue>
    </source>
</reference>
<feature type="transmembrane region" description="Helical" evidence="1">
    <location>
        <begin position="2116"/>
        <end position="2139"/>
    </location>
</feature>
<organism evidence="2 3">
    <name type="scientific">Spodoptera exigua</name>
    <name type="common">Beet armyworm</name>
    <name type="synonym">Noctua fulgens</name>
    <dbReference type="NCBI Taxonomy" id="7107"/>
    <lineage>
        <taxon>Eukaryota</taxon>
        <taxon>Metazoa</taxon>
        <taxon>Ecdysozoa</taxon>
        <taxon>Arthropoda</taxon>
        <taxon>Hexapoda</taxon>
        <taxon>Insecta</taxon>
        <taxon>Pterygota</taxon>
        <taxon>Neoptera</taxon>
        <taxon>Endopterygota</taxon>
        <taxon>Lepidoptera</taxon>
        <taxon>Glossata</taxon>
        <taxon>Ditrysia</taxon>
        <taxon>Noctuoidea</taxon>
        <taxon>Noctuidae</taxon>
        <taxon>Amphipyrinae</taxon>
        <taxon>Spodoptera</taxon>
    </lineage>
</organism>
<evidence type="ECO:0000313" key="3">
    <source>
        <dbReference type="Proteomes" id="UP000648187"/>
    </source>
</evidence>
<feature type="transmembrane region" description="Helical" evidence="1">
    <location>
        <begin position="2532"/>
        <end position="2556"/>
    </location>
</feature>
<feature type="transmembrane region" description="Helical" evidence="1">
    <location>
        <begin position="2643"/>
        <end position="2660"/>
    </location>
</feature>
<feature type="transmembrane region" description="Helical" evidence="1">
    <location>
        <begin position="1087"/>
        <end position="1110"/>
    </location>
</feature>
<feature type="transmembrane region" description="Helical" evidence="1">
    <location>
        <begin position="363"/>
        <end position="383"/>
    </location>
</feature>
<protein>
    <submittedName>
        <fullName evidence="2">Uncharacterized protein</fullName>
    </submittedName>
</protein>
<feature type="transmembrane region" description="Helical" evidence="1">
    <location>
        <begin position="1822"/>
        <end position="1842"/>
    </location>
</feature>
<accession>A0A835GQ38</accession>
<feature type="transmembrane region" description="Helical" evidence="1">
    <location>
        <begin position="1596"/>
        <end position="1619"/>
    </location>
</feature>
<feature type="transmembrane region" description="Helical" evidence="1">
    <location>
        <begin position="2968"/>
        <end position="2984"/>
    </location>
</feature>
<feature type="transmembrane region" description="Helical" evidence="1">
    <location>
        <begin position="1223"/>
        <end position="1243"/>
    </location>
</feature>